<organism evidence="3 4">
    <name type="scientific">Legionella maioricensis</name>
    <dbReference type="NCBI Taxonomy" id="2896528"/>
    <lineage>
        <taxon>Bacteria</taxon>
        <taxon>Pseudomonadati</taxon>
        <taxon>Pseudomonadota</taxon>
        <taxon>Gammaproteobacteria</taxon>
        <taxon>Legionellales</taxon>
        <taxon>Legionellaceae</taxon>
        <taxon>Legionella</taxon>
    </lineage>
</organism>
<keyword evidence="4" id="KW-1185">Reference proteome</keyword>
<dbReference type="SUPFAM" id="SSF55469">
    <property type="entry name" value="FMN-dependent nitroreductase-like"/>
    <property type="match status" value="1"/>
</dbReference>
<dbReference type="PANTHER" id="PTHR43745">
    <property type="entry name" value="NITROREDUCTASE MJ1384-RELATED"/>
    <property type="match status" value="1"/>
</dbReference>
<reference evidence="3" key="1">
    <citation type="submission" date="2021-11" db="EMBL/GenBank/DDBJ databases">
        <title>Legionella maioricencis sp. nov., a new species isolated from hot water samples in Mallorca.</title>
        <authorList>
            <person name="Crespi S."/>
            <person name="Drasar V."/>
            <person name="Salva-Serra F."/>
            <person name="Jaen-Luchoro D."/>
            <person name="Pineiro-Iglesias B."/>
            <person name="Aliaga F."/>
            <person name="Fernandez-Juarez V."/>
            <person name="Coll G."/>
            <person name="Moore E.R.B."/>
            <person name="Bennasar-Figueras A."/>
        </authorList>
    </citation>
    <scope>NUCLEOTIDE SEQUENCE</scope>
    <source>
        <strain evidence="3">HCPI-6</strain>
    </source>
</reference>
<evidence type="ECO:0000313" key="3">
    <source>
        <dbReference type="EMBL" id="MCL9682996.1"/>
    </source>
</evidence>
<dbReference type="InterPro" id="IPR020051">
    <property type="entry name" value="SagB-type_dehydrogenase"/>
</dbReference>
<dbReference type="GO" id="GO:0016491">
    <property type="term" value="F:oxidoreductase activity"/>
    <property type="evidence" value="ECO:0007669"/>
    <property type="project" value="InterPro"/>
</dbReference>
<proteinExistence type="predicted"/>
<accession>A0A9X2CYC0</accession>
<feature type="transmembrane region" description="Helical" evidence="1">
    <location>
        <begin position="39"/>
        <end position="58"/>
    </location>
</feature>
<gene>
    <name evidence="3" type="ORF">LOX96_02715</name>
</gene>
<dbReference type="InterPro" id="IPR000415">
    <property type="entry name" value="Nitroreductase-like"/>
</dbReference>
<evidence type="ECO:0000256" key="1">
    <source>
        <dbReference type="SAM" id="Phobius"/>
    </source>
</evidence>
<dbReference type="RefSeq" id="WP_250420348.1">
    <property type="nucleotide sequence ID" value="NZ_JAJKBJ010000002.1"/>
</dbReference>
<protein>
    <submittedName>
        <fullName evidence="3">SagB/ThcOx family dehydrogenase</fullName>
    </submittedName>
</protein>
<dbReference type="AlphaFoldDB" id="A0A9X2CYC0"/>
<evidence type="ECO:0000259" key="2">
    <source>
        <dbReference type="Pfam" id="PF00881"/>
    </source>
</evidence>
<dbReference type="EMBL" id="JAJKBJ010000002">
    <property type="protein sequence ID" value="MCL9682996.1"/>
    <property type="molecule type" value="Genomic_DNA"/>
</dbReference>
<dbReference type="Gene3D" id="3.40.109.10">
    <property type="entry name" value="NADH Oxidase"/>
    <property type="match status" value="1"/>
</dbReference>
<keyword evidence="1" id="KW-0812">Transmembrane</keyword>
<comment type="caution">
    <text evidence="3">The sequence shown here is derived from an EMBL/GenBank/DDBJ whole genome shotgun (WGS) entry which is preliminary data.</text>
</comment>
<keyword evidence="1" id="KW-0472">Membrane</keyword>
<sequence>MLHSFGKNGFVVAFASAVDIVIEHNLRDIDMRSANNTTITLWLLFFIIVGVMISFLVIQKINKPTPSARVSTGEKIILPAPVYDSTTSVEKALKQRRSLRQYKDEAMTLQQVSQLLWAAQGITSPEGFRTAPSAGALYPLEIYLVSSNVRDLPEGVYHYLPAENALLLTVEGDKRSALTAAALQQNSIKRAPVNIVMTAVYARTTKKYGKRGKLYAHIEIGHAAQNVCLQAASLGLGTVTIGAVDDAAFRAILALPKEETSLYIMPVGKI</sequence>
<dbReference type="Proteomes" id="UP001139721">
    <property type="component" value="Unassembled WGS sequence"/>
</dbReference>
<evidence type="ECO:0000313" key="4">
    <source>
        <dbReference type="Proteomes" id="UP001139721"/>
    </source>
</evidence>
<dbReference type="InterPro" id="IPR029479">
    <property type="entry name" value="Nitroreductase"/>
</dbReference>
<keyword evidence="1" id="KW-1133">Transmembrane helix</keyword>
<feature type="domain" description="Nitroreductase" evidence="2">
    <location>
        <begin position="93"/>
        <end position="269"/>
    </location>
</feature>
<dbReference type="PANTHER" id="PTHR43745:SF2">
    <property type="entry name" value="NITROREDUCTASE MJ1384-RELATED"/>
    <property type="match status" value="1"/>
</dbReference>
<name>A0A9X2CYC0_9GAMM</name>
<dbReference type="InterPro" id="IPR052544">
    <property type="entry name" value="Bacteriocin_Proc_Enz"/>
</dbReference>
<dbReference type="Pfam" id="PF00881">
    <property type="entry name" value="Nitroreductase"/>
    <property type="match status" value="1"/>
</dbReference>
<dbReference type="NCBIfam" id="TIGR03605">
    <property type="entry name" value="antibiot_sagB"/>
    <property type="match status" value="1"/>
</dbReference>
<dbReference type="CDD" id="cd02142">
    <property type="entry name" value="McbC_SagB-like_oxidoreductase"/>
    <property type="match status" value="1"/>
</dbReference>